<evidence type="ECO:0000256" key="15">
    <source>
        <dbReference type="RuleBase" id="RU364045"/>
    </source>
</evidence>
<dbReference type="SUPFAM" id="SSF56322">
    <property type="entry name" value="ADC synthase"/>
    <property type="match status" value="1"/>
</dbReference>
<evidence type="ECO:0000256" key="14">
    <source>
        <dbReference type="ARBA" id="ARBA00047683"/>
    </source>
</evidence>
<dbReference type="RefSeq" id="WP_094023575.1">
    <property type="nucleotide sequence ID" value="NZ_FXYF01000024.1"/>
</dbReference>
<comment type="catalytic activity">
    <reaction evidence="14 15">
        <text>chorismate + L-glutamine = anthranilate + pyruvate + L-glutamate + H(+)</text>
        <dbReference type="Rhea" id="RHEA:21732"/>
        <dbReference type="ChEBI" id="CHEBI:15361"/>
        <dbReference type="ChEBI" id="CHEBI:15378"/>
        <dbReference type="ChEBI" id="CHEBI:16567"/>
        <dbReference type="ChEBI" id="CHEBI:29748"/>
        <dbReference type="ChEBI" id="CHEBI:29985"/>
        <dbReference type="ChEBI" id="CHEBI:58359"/>
        <dbReference type="EC" id="4.1.3.27"/>
    </reaction>
</comment>
<feature type="domain" description="Anthranilate synthase component I N-terminal" evidence="17">
    <location>
        <begin position="30"/>
        <end position="175"/>
    </location>
</feature>
<dbReference type="Gene3D" id="3.60.120.10">
    <property type="entry name" value="Anthranilate synthase"/>
    <property type="match status" value="1"/>
</dbReference>
<proteinExistence type="inferred from homology"/>
<evidence type="ECO:0000256" key="11">
    <source>
        <dbReference type="ARBA" id="ARBA00023141"/>
    </source>
</evidence>
<evidence type="ECO:0000259" key="17">
    <source>
        <dbReference type="Pfam" id="PF04715"/>
    </source>
</evidence>
<evidence type="ECO:0000256" key="13">
    <source>
        <dbReference type="ARBA" id="ARBA00025634"/>
    </source>
</evidence>
<evidence type="ECO:0000256" key="7">
    <source>
        <dbReference type="ARBA" id="ARBA00022605"/>
    </source>
</evidence>
<keyword evidence="11 15" id="KW-0057">Aromatic amino acid biosynthesis</keyword>
<comment type="similarity">
    <text evidence="3 15">Belongs to the anthranilate synthase component I family.</text>
</comment>
<evidence type="ECO:0000313" key="19">
    <source>
        <dbReference type="Proteomes" id="UP000207598"/>
    </source>
</evidence>
<dbReference type="InterPro" id="IPR005801">
    <property type="entry name" value="ADC_synthase"/>
</dbReference>
<dbReference type="NCBIfam" id="TIGR00564">
    <property type="entry name" value="trpE_most"/>
    <property type="match status" value="1"/>
</dbReference>
<sequence length="504" mass="54755">MGQLTPSFDGFAEAYQAGRNQVVYTRLAADLDTPVSLMLKLTGAAKDAFMLESVTGGEVRGRYSIIGMKPDLIWKCHGTTSRLNRMARFDPDAFEPQAGDPLTELRALLAESRIELPEGLPQAAAGLFGYLGYDMIRLVERLPNVNPDPLGLPDALLMRPSVVAVLDGVKGEVTVVSPAWVQDGLSARAAYAQAAERVMDAVRDLERALPQASRDLGDAADLGEPVSNFAHADYLAAVEKAKDYIRAGDIFQVVPSQRWTQEFPLPPFALYRSLRRTNPSPFMFYFNFGGFQVIGASPEILVRVFGNEVTIRPIAGTRPRGATPEQDRALEADLLADQKELAEHLMLLDLGRNDTGRVSKIGTVRPTEQFIIERYSHVMHIVSNVVGELREDQDALSALLAGLPAGTVSGAPKVRAMEIIDELEPEKRGVYGGGVGYFSAGGDMDMCIALRTAIVKDQKLYIQAGGGVVYDSDPEAEYQETVHKSNAIRRAAADAARFTGNGNT</sequence>
<comment type="pathway">
    <text evidence="2 15">Amino-acid biosynthesis; L-tryptophan biosynthesis; L-tryptophan from chorismate: step 1/5.</text>
</comment>
<evidence type="ECO:0000259" key="16">
    <source>
        <dbReference type="Pfam" id="PF00425"/>
    </source>
</evidence>
<reference evidence="18 19" key="1">
    <citation type="submission" date="2017-05" db="EMBL/GenBank/DDBJ databases">
        <authorList>
            <person name="Song R."/>
            <person name="Chenine A.L."/>
            <person name="Ruprecht R.M."/>
        </authorList>
    </citation>
    <scope>NUCLEOTIDE SEQUENCE [LARGE SCALE GENOMIC DNA]</scope>
    <source>
        <strain evidence="18 19">CECT 8898</strain>
    </source>
</reference>
<accession>A0A238L6F3</accession>
<dbReference type="EC" id="4.1.3.27" evidence="5 15"/>
<dbReference type="Pfam" id="PF00425">
    <property type="entry name" value="Chorismate_bind"/>
    <property type="match status" value="1"/>
</dbReference>
<organism evidence="18 19">
    <name type="scientific">Maliponia aquimaris</name>
    <dbReference type="NCBI Taxonomy" id="1673631"/>
    <lineage>
        <taxon>Bacteria</taxon>
        <taxon>Pseudomonadati</taxon>
        <taxon>Pseudomonadota</taxon>
        <taxon>Alphaproteobacteria</taxon>
        <taxon>Rhodobacterales</taxon>
        <taxon>Paracoccaceae</taxon>
        <taxon>Maliponia</taxon>
    </lineage>
</organism>
<evidence type="ECO:0000256" key="8">
    <source>
        <dbReference type="ARBA" id="ARBA00022723"/>
    </source>
</evidence>
<dbReference type="Pfam" id="PF04715">
    <property type="entry name" value="Anth_synt_I_N"/>
    <property type="match status" value="1"/>
</dbReference>
<name>A0A238L6F3_9RHOB</name>
<protein>
    <recommendedName>
        <fullName evidence="6 15">Anthranilate synthase component 1</fullName>
        <ecNumber evidence="5 15">4.1.3.27</ecNumber>
    </recommendedName>
</protein>
<dbReference type="UniPathway" id="UPA00035">
    <property type="reaction ID" value="UER00040"/>
</dbReference>
<dbReference type="AlphaFoldDB" id="A0A238L6F3"/>
<dbReference type="PANTHER" id="PTHR11236:SF48">
    <property type="entry name" value="ISOCHORISMATE SYNTHASE MENF"/>
    <property type="match status" value="1"/>
</dbReference>
<keyword evidence="10 15" id="KW-0460">Magnesium</keyword>
<evidence type="ECO:0000256" key="4">
    <source>
        <dbReference type="ARBA" id="ARBA00011575"/>
    </source>
</evidence>
<feature type="domain" description="Chorismate-utilising enzyme C-terminal" evidence="16">
    <location>
        <begin position="231"/>
        <end position="484"/>
    </location>
</feature>
<keyword evidence="8 15" id="KW-0479">Metal-binding</keyword>
<dbReference type="InterPro" id="IPR015890">
    <property type="entry name" value="Chorismate_C"/>
</dbReference>
<dbReference type="Proteomes" id="UP000207598">
    <property type="component" value="Unassembled WGS sequence"/>
</dbReference>
<comment type="function">
    <text evidence="13 15">Part of a heterotetrameric complex that catalyzes the two-step biosynthesis of anthranilate, an intermediate in the biosynthesis of L-tryptophan. In the first step, the glutamine-binding beta subunit (TrpG) of anthranilate synthase (AS) provides the glutamine amidotransferase activity which generates ammonia as a substrate that, along with chorismate, is used in the second step, catalyzed by the large alpha subunit of AS (TrpE) to produce anthranilate. In the absence of TrpG, TrpE can synthesize anthranilate directly from chorismate and high concentrations of ammonia.</text>
</comment>
<gene>
    <name evidence="15 18" type="primary">trpE</name>
    <name evidence="18" type="ORF">MAA8898_04859</name>
</gene>
<keyword evidence="7 15" id="KW-0028">Amino-acid biosynthesis</keyword>
<keyword evidence="12 15" id="KW-0456">Lyase</keyword>
<dbReference type="PANTHER" id="PTHR11236">
    <property type="entry name" value="AMINOBENZOATE/ANTHRANILATE SYNTHASE"/>
    <property type="match status" value="1"/>
</dbReference>
<evidence type="ECO:0000256" key="5">
    <source>
        <dbReference type="ARBA" id="ARBA00012266"/>
    </source>
</evidence>
<evidence type="ECO:0000256" key="3">
    <source>
        <dbReference type="ARBA" id="ARBA00009562"/>
    </source>
</evidence>
<dbReference type="PRINTS" id="PR00095">
    <property type="entry name" value="ANTSNTHASEI"/>
</dbReference>
<dbReference type="InterPro" id="IPR005256">
    <property type="entry name" value="Anth_synth_I_PabB"/>
</dbReference>
<dbReference type="EMBL" id="FXYF01000024">
    <property type="protein sequence ID" value="SMX50579.1"/>
    <property type="molecule type" value="Genomic_DNA"/>
</dbReference>
<evidence type="ECO:0000256" key="1">
    <source>
        <dbReference type="ARBA" id="ARBA00001946"/>
    </source>
</evidence>
<comment type="cofactor">
    <cofactor evidence="1 15">
        <name>Mg(2+)</name>
        <dbReference type="ChEBI" id="CHEBI:18420"/>
    </cofactor>
</comment>
<dbReference type="GO" id="GO:0004049">
    <property type="term" value="F:anthranilate synthase activity"/>
    <property type="evidence" value="ECO:0007669"/>
    <property type="project" value="UniProtKB-EC"/>
</dbReference>
<evidence type="ECO:0000256" key="9">
    <source>
        <dbReference type="ARBA" id="ARBA00022822"/>
    </source>
</evidence>
<comment type="subunit">
    <text evidence="4 15">Heterotetramer consisting of two non-identical subunits: a beta subunit (TrpG) and a large alpha subunit (TrpE).</text>
</comment>
<evidence type="ECO:0000256" key="10">
    <source>
        <dbReference type="ARBA" id="ARBA00022842"/>
    </source>
</evidence>
<keyword evidence="19" id="KW-1185">Reference proteome</keyword>
<dbReference type="GO" id="GO:0000162">
    <property type="term" value="P:L-tryptophan biosynthetic process"/>
    <property type="evidence" value="ECO:0007669"/>
    <property type="project" value="UniProtKB-UniPathway"/>
</dbReference>
<evidence type="ECO:0000256" key="2">
    <source>
        <dbReference type="ARBA" id="ARBA00004873"/>
    </source>
</evidence>
<keyword evidence="9 15" id="KW-0822">Tryptophan biosynthesis</keyword>
<dbReference type="OrthoDB" id="9803598at2"/>
<evidence type="ECO:0000256" key="12">
    <source>
        <dbReference type="ARBA" id="ARBA00023239"/>
    </source>
</evidence>
<evidence type="ECO:0000313" key="18">
    <source>
        <dbReference type="EMBL" id="SMX50579.1"/>
    </source>
</evidence>
<dbReference type="InterPro" id="IPR019999">
    <property type="entry name" value="Anth_synth_I-like"/>
</dbReference>
<dbReference type="InterPro" id="IPR006805">
    <property type="entry name" value="Anth_synth_I_N"/>
</dbReference>
<evidence type="ECO:0000256" key="6">
    <source>
        <dbReference type="ARBA" id="ARBA00020653"/>
    </source>
</evidence>
<dbReference type="GO" id="GO:0046872">
    <property type="term" value="F:metal ion binding"/>
    <property type="evidence" value="ECO:0007669"/>
    <property type="project" value="UniProtKB-KW"/>
</dbReference>